<comment type="subcellular location">
    <subcellularLocation>
        <location evidence="1">Membrane</location>
        <topology evidence="1">Single-pass membrane protein</topology>
    </subcellularLocation>
</comment>
<evidence type="ECO:0000313" key="7">
    <source>
        <dbReference type="EMBL" id="OHB03183.1"/>
    </source>
</evidence>
<dbReference type="Proteomes" id="UP000179283">
    <property type="component" value="Unassembled WGS sequence"/>
</dbReference>
<dbReference type="Pfam" id="PF07963">
    <property type="entry name" value="N_methyl"/>
    <property type="match status" value="1"/>
</dbReference>
<dbReference type="InterPro" id="IPR012902">
    <property type="entry name" value="N_methyl_site"/>
</dbReference>
<organism evidence="7 8">
    <name type="scientific">Candidatus Zambryskibacteria bacterium RIFCSPLOWO2_01_FULL_43_17</name>
    <dbReference type="NCBI Taxonomy" id="1802760"/>
    <lineage>
        <taxon>Bacteria</taxon>
        <taxon>Candidatus Zambryskiibacteriota</taxon>
    </lineage>
</organism>
<evidence type="ECO:0008006" key="9">
    <source>
        <dbReference type="Google" id="ProtNLM"/>
    </source>
</evidence>
<dbReference type="PANTHER" id="PTHR30093:SF44">
    <property type="entry name" value="TYPE II SECRETION SYSTEM CORE PROTEIN G"/>
    <property type="match status" value="1"/>
</dbReference>
<evidence type="ECO:0000256" key="2">
    <source>
        <dbReference type="ARBA" id="ARBA00022481"/>
    </source>
</evidence>
<dbReference type="NCBIfam" id="TIGR02532">
    <property type="entry name" value="IV_pilin_GFxxxE"/>
    <property type="match status" value="1"/>
</dbReference>
<evidence type="ECO:0000313" key="8">
    <source>
        <dbReference type="Proteomes" id="UP000179283"/>
    </source>
</evidence>
<evidence type="ECO:0000256" key="4">
    <source>
        <dbReference type="ARBA" id="ARBA00022989"/>
    </source>
</evidence>
<dbReference type="EMBL" id="MHWD01000025">
    <property type="protein sequence ID" value="OHB03183.1"/>
    <property type="molecule type" value="Genomic_DNA"/>
</dbReference>
<dbReference type="InterPro" id="IPR045584">
    <property type="entry name" value="Pilin-like"/>
</dbReference>
<comment type="caution">
    <text evidence="7">The sequence shown here is derived from an EMBL/GenBank/DDBJ whole genome shotgun (WGS) entry which is preliminary data.</text>
</comment>
<accession>A0A1G2U120</accession>
<reference evidence="7 8" key="1">
    <citation type="journal article" date="2016" name="Nat. Commun.">
        <title>Thousands of microbial genomes shed light on interconnected biogeochemical processes in an aquifer system.</title>
        <authorList>
            <person name="Anantharaman K."/>
            <person name="Brown C.T."/>
            <person name="Hug L.A."/>
            <person name="Sharon I."/>
            <person name="Castelle C.J."/>
            <person name="Probst A.J."/>
            <person name="Thomas B.C."/>
            <person name="Singh A."/>
            <person name="Wilkins M.J."/>
            <person name="Karaoz U."/>
            <person name="Brodie E.L."/>
            <person name="Williams K.H."/>
            <person name="Hubbard S.S."/>
            <person name="Banfield J.F."/>
        </authorList>
    </citation>
    <scope>NUCLEOTIDE SEQUENCE [LARGE SCALE GENOMIC DNA]</scope>
</reference>
<keyword evidence="2" id="KW-0488">Methylation</keyword>
<keyword evidence="5 6" id="KW-0472">Membrane</keyword>
<dbReference type="PROSITE" id="PS00409">
    <property type="entry name" value="PROKAR_NTER_METHYL"/>
    <property type="match status" value="1"/>
</dbReference>
<feature type="transmembrane region" description="Helical" evidence="6">
    <location>
        <begin position="12"/>
        <end position="30"/>
    </location>
</feature>
<dbReference type="PRINTS" id="PR00885">
    <property type="entry name" value="BCTERIALGSPH"/>
</dbReference>
<dbReference type="GO" id="GO:0016020">
    <property type="term" value="C:membrane"/>
    <property type="evidence" value="ECO:0007669"/>
    <property type="project" value="UniProtKB-SubCell"/>
</dbReference>
<evidence type="ECO:0000256" key="1">
    <source>
        <dbReference type="ARBA" id="ARBA00004167"/>
    </source>
</evidence>
<evidence type="ECO:0000256" key="6">
    <source>
        <dbReference type="SAM" id="Phobius"/>
    </source>
</evidence>
<evidence type="ECO:0000256" key="5">
    <source>
        <dbReference type="ARBA" id="ARBA00023136"/>
    </source>
</evidence>
<evidence type="ECO:0000256" key="3">
    <source>
        <dbReference type="ARBA" id="ARBA00022692"/>
    </source>
</evidence>
<sequence>MNRQKGFTLIELLVVIAIIGILSSVVLASLNTARAKGADAAVKANLSNIRAQAEILYDTNGCYSNNSTCTGLAITGTACSAADSIFANANVTQQLNAAEAAGGGTAVCNSGASRVDWAIGTALKSTNVINTTSGTDFWCVDSAGASKALDTNIVAQTTCP</sequence>
<name>A0A1G2U120_9BACT</name>
<gene>
    <name evidence="7" type="ORF">A2920_02315</name>
</gene>
<keyword evidence="3 6" id="KW-0812">Transmembrane</keyword>
<dbReference type="GO" id="GO:0015628">
    <property type="term" value="P:protein secretion by the type II secretion system"/>
    <property type="evidence" value="ECO:0007669"/>
    <property type="project" value="InterPro"/>
</dbReference>
<keyword evidence="4 6" id="KW-1133">Transmembrane helix</keyword>
<dbReference type="PANTHER" id="PTHR30093">
    <property type="entry name" value="GENERAL SECRETION PATHWAY PROTEIN G"/>
    <property type="match status" value="1"/>
</dbReference>
<dbReference type="Gene3D" id="3.30.700.10">
    <property type="entry name" value="Glycoprotein, Type 4 Pilin"/>
    <property type="match status" value="1"/>
</dbReference>
<proteinExistence type="predicted"/>
<protein>
    <recommendedName>
        <fullName evidence="9">Type II secretion system protein GspG C-terminal domain-containing protein</fullName>
    </recommendedName>
</protein>
<dbReference type="GO" id="GO:0015627">
    <property type="term" value="C:type II protein secretion system complex"/>
    <property type="evidence" value="ECO:0007669"/>
    <property type="project" value="InterPro"/>
</dbReference>
<dbReference type="SUPFAM" id="SSF54523">
    <property type="entry name" value="Pili subunits"/>
    <property type="match status" value="1"/>
</dbReference>
<dbReference type="InterPro" id="IPR002416">
    <property type="entry name" value="T2SS_protein-GspH"/>
</dbReference>
<dbReference type="AlphaFoldDB" id="A0A1G2U120"/>